<feature type="coiled-coil region" evidence="1">
    <location>
        <begin position="269"/>
        <end position="316"/>
    </location>
</feature>
<proteinExistence type="predicted"/>
<sequence>MTSNQRLVQSYLDRHGIGKLFEDMMATVIKEMPNDPMSFLIKLLQKRYKKKNVDSPLSPTSTTRGMGLTGSSIPKKYNNDPQVVIPGSKAVTSSYGRIDNESVYSEDNMRQSKDRNYEKPWQTNSKGTSLKSSKSRKDKEPWDGETKVHGVDEIFEQNTNKHLVGADRNPLSKSLPVTTSASPSTEKIDWKQQQDTLNKNRISKKDRQPFTTGKKTTKTASTSSTNSIADEEIMLNSNKNNNNNNNIDQNGRMTLSPHGYSKVKRHSSKKKANMQKQKLQTLLSNESNQSCKGDRMESTDDEAIDIIENIADLEGEGVTKQSKGAGYKHNSLQRPLSNTQSANVTVGMCSRCAKILGNDVSTVHSSSIRREDSYVSDGDIESISQIDTSKPFRPKWPVISDSDDETQIIEERKPSKANNSRTTFKTFEEKSVKSDFFDGNSPLRKKTKQFVTPVLSDDESHVTFGVAPSSTAVSENVFARGVRASSPKKSVTNKSPSKHLSSPHKPSSKQAWKQQVLDSNSDDETIAPAMKSSSSKGKRATSVGFKLKDAMQNDSDSP</sequence>
<dbReference type="GeneID" id="136811964"/>
<keyword evidence="1" id="KW-0175">Coiled coil</keyword>
<feature type="region of interest" description="Disordered" evidence="2">
    <location>
        <begin position="52"/>
        <end position="81"/>
    </location>
</feature>
<accession>A0A7M5XAJ7</accession>
<dbReference type="InterPro" id="IPR040687">
    <property type="entry name" value="DUF5586"/>
</dbReference>
<dbReference type="Proteomes" id="UP000594262">
    <property type="component" value="Unplaced"/>
</dbReference>
<feature type="compositionally biased region" description="Basic and acidic residues" evidence="2">
    <location>
        <begin position="107"/>
        <end position="118"/>
    </location>
</feature>
<dbReference type="OrthoDB" id="5972868at2759"/>
<evidence type="ECO:0000313" key="4">
    <source>
        <dbReference type="Proteomes" id="UP000594262"/>
    </source>
</evidence>
<dbReference type="RefSeq" id="XP_066924669.1">
    <property type="nucleotide sequence ID" value="XM_067068568.1"/>
</dbReference>
<feature type="compositionally biased region" description="Polar residues" evidence="2">
    <location>
        <begin position="171"/>
        <end position="185"/>
    </location>
</feature>
<name>A0A7M5XAJ7_9CNID</name>
<reference evidence="3" key="1">
    <citation type="submission" date="2021-01" db="UniProtKB">
        <authorList>
            <consortium name="EnsemblMetazoa"/>
        </authorList>
    </citation>
    <scope>IDENTIFICATION</scope>
</reference>
<dbReference type="PANTHER" id="PTHR32000:SF3">
    <property type="entry name" value="RIKEN CDNA A830018L16 GENE"/>
    <property type="match status" value="1"/>
</dbReference>
<feature type="compositionally biased region" description="Low complexity" evidence="2">
    <location>
        <begin position="236"/>
        <end position="246"/>
    </location>
</feature>
<organism evidence="3 4">
    <name type="scientific">Clytia hemisphaerica</name>
    <dbReference type="NCBI Taxonomy" id="252671"/>
    <lineage>
        <taxon>Eukaryota</taxon>
        <taxon>Metazoa</taxon>
        <taxon>Cnidaria</taxon>
        <taxon>Hydrozoa</taxon>
        <taxon>Hydroidolina</taxon>
        <taxon>Leptothecata</taxon>
        <taxon>Obeliida</taxon>
        <taxon>Clytiidae</taxon>
        <taxon>Clytia</taxon>
    </lineage>
</organism>
<dbReference type="EnsemblMetazoa" id="CLYHEMT019815.1">
    <property type="protein sequence ID" value="CLYHEMP019815.1"/>
    <property type="gene ID" value="CLYHEMG019815"/>
</dbReference>
<feature type="compositionally biased region" description="Low complexity" evidence="2">
    <location>
        <begin position="494"/>
        <end position="509"/>
    </location>
</feature>
<dbReference type="SUPFAM" id="SSF47391">
    <property type="entry name" value="Dimerization-anchoring domain of cAMP-dependent PK regulatory subunit"/>
    <property type="match status" value="1"/>
</dbReference>
<dbReference type="Pfam" id="PF17824">
    <property type="entry name" value="DUF5586"/>
    <property type="match status" value="2"/>
</dbReference>
<feature type="compositionally biased region" description="Low complexity" evidence="2">
    <location>
        <begin position="211"/>
        <end position="225"/>
    </location>
</feature>
<dbReference type="AlphaFoldDB" id="A0A7M5XAJ7"/>
<keyword evidence="4" id="KW-1185">Reference proteome</keyword>
<feature type="compositionally biased region" description="Polar residues" evidence="2">
    <location>
        <begin position="55"/>
        <end position="72"/>
    </location>
</feature>
<feature type="compositionally biased region" description="Basic and acidic residues" evidence="2">
    <location>
        <begin position="135"/>
        <end position="152"/>
    </location>
</feature>
<evidence type="ECO:0000313" key="3">
    <source>
        <dbReference type="EnsemblMetazoa" id="CLYHEMP019815.1"/>
    </source>
</evidence>
<protein>
    <submittedName>
        <fullName evidence="3">Uncharacterized protein</fullName>
    </submittedName>
</protein>
<evidence type="ECO:0000256" key="2">
    <source>
        <dbReference type="SAM" id="MobiDB-lite"/>
    </source>
</evidence>
<feature type="compositionally biased region" description="Polar residues" evidence="2">
    <location>
        <begin position="510"/>
        <end position="519"/>
    </location>
</feature>
<dbReference type="Gene3D" id="1.20.890.10">
    <property type="entry name" value="cAMP-dependent protein kinase regulatory subunit, dimerization-anchoring domain"/>
    <property type="match status" value="1"/>
</dbReference>
<feature type="region of interest" description="Disordered" evidence="2">
    <location>
        <begin position="101"/>
        <end position="260"/>
    </location>
</feature>
<feature type="region of interest" description="Disordered" evidence="2">
    <location>
        <begin position="482"/>
        <end position="558"/>
    </location>
</feature>
<dbReference type="PANTHER" id="PTHR32000">
    <property type="entry name" value="SIMILAR TO HYPOTHETICAL PROTEIN"/>
    <property type="match status" value="1"/>
</dbReference>
<feature type="compositionally biased region" description="Polar residues" evidence="2">
    <location>
        <begin position="121"/>
        <end position="132"/>
    </location>
</feature>
<evidence type="ECO:0000256" key="1">
    <source>
        <dbReference type="SAM" id="Coils"/>
    </source>
</evidence>